<accession>X0I9T4</accession>
<dbReference type="AlphaFoldDB" id="X0I9T4"/>
<organism evidence="1">
    <name type="scientific">Fusarium oxysporum f. sp. conglutinans race 2 54008</name>
    <dbReference type="NCBI Taxonomy" id="1089457"/>
    <lineage>
        <taxon>Eukaryota</taxon>
        <taxon>Fungi</taxon>
        <taxon>Dikarya</taxon>
        <taxon>Ascomycota</taxon>
        <taxon>Pezizomycotina</taxon>
        <taxon>Sordariomycetes</taxon>
        <taxon>Hypocreomycetidae</taxon>
        <taxon>Hypocreales</taxon>
        <taxon>Nectriaceae</taxon>
        <taxon>Fusarium</taxon>
        <taxon>Fusarium oxysporum species complex</taxon>
    </lineage>
</organism>
<sequence length="32" mass="3410">MLDSSYDFGLPRIQAEASGSCVEAELGRGPPR</sequence>
<dbReference type="Proteomes" id="UP000030676">
    <property type="component" value="Unassembled WGS sequence"/>
</dbReference>
<protein>
    <submittedName>
        <fullName evidence="1">Uncharacterized protein</fullName>
    </submittedName>
</protein>
<name>X0I9T4_FUSOX</name>
<proteinExistence type="predicted"/>
<dbReference type="HOGENOM" id="CLU_3392399_0_0_1"/>
<reference evidence="1" key="1">
    <citation type="submission" date="2011-11" db="EMBL/GenBank/DDBJ databases">
        <title>The Genome Sequence of Fusarium oxysporum PHW808.</title>
        <authorList>
            <consortium name="The Broad Institute Genome Sequencing Platform"/>
            <person name="Ma L.-J."/>
            <person name="Gale L.R."/>
            <person name="Schwartz D.C."/>
            <person name="Zhou S."/>
            <person name="Corby-Kistler H."/>
            <person name="Young S.K."/>
            <person name="Zeng Q."/>
            <person name="Gargeya S."/>
            <person name="Fitzgerald M."/>
            <person name="Haas B."/>
            <person name="Abouelleil A."/>
            <person name="Alvarado L."/>
            <person name="Arachchi H.M."/>
            <person name="Berlin A."/>
            <person name="Brown A."/>
            <person name="Chapman S.B."/>
            <person name="Chen Z."/>
            <person name="Dunbar C."/>
            <person name="Freedman E."/>
            <person name="Gearin G."/>
            <person name="Goldberg J."/>
            <person name="Griggs A."/>
            <person name="Gujja S."/>
            <person name="Heiman D."/>
            <person name="Howarth C."/>
            <person name="Larson L."/>
            <person name="Lui A."/>
            <person name="MacDonald P.J.P."/>
            <person name="Montmayeur A."/>
            <person name="Murphy C."/>
            <person name="Neiman D."/>
            <person name="Pearson M."/>
            <person name="Priest M."/>
            <person name="Roberts A."/>
            <person name="Saif S."/>
            <person name="Shea T."/>
            <person name="Shenoy N."/>
            <person name="Sisk P."/>
            <person name="Stolte C."/>
            <person name="Sykes S."/>
            <person name="Wortman J."/>
            <person name="Nusbaum C."/>
            <person name="Birren B."/>
        </authorList>
    </citation>
    <scope>NUCLEOTIDE SEQUENCE [LARGE SCALE GENOMIC DNA]</scope>
    <source>
        <strain evidence="1">54008</strain>
    </source>
</reference>
<reference evidence="1" key="2">
    <citation type="submission" date="2012-05" db="EMBL/GenBank/DDBJ databases">
        <title>The Genome Annotation of Fusarium oxysporum PHW808.</title>
        <authorList>
            <consortium name="The Broad Institute Genomics Platform"/>
            <person name="Ma L.-J."/>
            <person name="Corby-Kistler H."/>
            <person name="Broz K."/>
            <person name="Gale L.R."/>
            <person name="Jonkers W."/>
            <person name="O'Donnell K."/>
            <person name="Ploetz R."/>
            <person name="Steinberg C."/>
            <person name="Schwartz D.C."/>
            <person name="VanEtten H."/>
            <person name="Zhou S."/>
            <person name="Young S.K."/>
            <person name="Zeng Q."/>
            <person name="Gargeya S."/>
            <person name="Fitzgerald M."/>
            <person name="Abouelleil A."/>
            <person name="Alvarado L."/>
            <person name="Chapman S.B."/>
            <person name="Gainer-Dewar J."/>
            <person name="Goldberg J."/>
            <person name="Griggs A."/>
            <person name="Gujja S."/>
            <person name="Hansen M."/>
            <person name="Howarth C."/>
            <person name="Imamovic A."/>
            <person name="Ireland A."/>
            <person name="Larimer J."/>
            <person name="McCowan C."/>
            <person name="Murphy C."/>
            <person name="Pearson M."/>
            <person name="Poon T.W."/>
            <person name="Priest M."/>
            <person name="Roberts A."/>
            <person name="Saif S."/>
            <person name="Shea T."/>
            <person name="Sykes S."/>
            <person name="Wortman J."/>
            <person name="Nusbaum C."/>
            <person name="Birren B."/>
        </authorList>
    </citation>
    <scope>NUCLEOTIDE SEQUENCE</scope>
    <source>
        <strain evidence="1">54008</strain>
    </source>
</reference>
<evidence type="ECO:0000313" key="1">
    <source>
        <dbReference type="EMBL" id="EXL85633.1"/>
    </source>
</evidence>
<gene>
    <name evidence="1" type="ORF">FOPG_02449</name>
</gene>
<dbReference type="EMBL" id="JH658808">
    <property type="protein sequence ID" value="EXL85633.1"/>
    <property type="molecule type" value="Genomic_DNA"/>
</dbReference>